<evidence type="ECO:0000313" key="3">
    <source>
        <dbReference type="Proteomes" id="UP000640052"/>
    </source>
</evidence>
<dbReference type="Proteomes" id="UP000640052">
    <property type="component" value="Unassembled WGS sequence"/>
</dbReference>
<dbReference type="AlphaFoldDB" id="A0A919Q729"/>
<protein>
    <submittedName>
        <fullName evidence="2">Uncharacterized protein</fullName>
    </submittedName>
</protein>
<gene>
    <name evidence="2" type="ORF">Aph01nite_10710</name>
</gene>
<keyword evidence="3" id="KW-1185">Reference proteome</keyword>
<feature type="region of interest" description="Disordered" evidence="1">
    <location>
        <begin position="1"/>
        <end position="21"/>
    </location>
</feature>
<dbReference type="EMBL" id="BOOA01000006">
    <property type="protein sequence ID" value="GIH22761.1"/>
    <property type="molecule type" value="Genomic_DNA"/>
</dbReference>
<comment type="caution">
    <text evidence="2">The sequence shown here is derived from an EMBL/GenBank/DDBJ whole genome shotgun (WGS) entry which is preliminary data.</text>
</comment>
<organism evidence="2 3">
    <name type="scientific">Acrocarpospora phusangensis</name>
    <dbReference type="NCBI Taxonomy" id="1070424"/>
    <lineage>
        <taxon>Bacteria</taxon>
        <taxon>Bacillati</taxon>
        <taxon>Actinomycetota</taxon>
        <taxon>Actinomycetes</taxon>
        <taxon>Streptosporangiales</taxon>
        <taxon>Streptosporangiaceae</taxon>
        <taxon>Acrocarpospora</taxon>
    </lineage>
</organism>
<name>A0A919Q729_9ACTN</name>
<evidence type="ECO:0000313" key="2">
    <source>
        <dbReference type="EMBL" id="GIH22761.1"/>
    </source>
</evidence>
<sequence>MIRSALAAPPLDQAHPPAKKADDLHLRLGRLARDHPPAKTPEAIRKASVDQVCTCGSYCSSERPKVQATPWRAVVTHGGTRRK</sequence>
<evidence type="ECO:0000256" key="1">
    <source>
        <dbReference type="SAM" id="MobiDB-lite"/>
    </source>
</evidence>
<proteinExistence type="predicted"/>
<reference evidence="2" key="1">
    <citation type="submission" date="2021-01" db="EMBL/GenBank/DDBJ databases">
        <title>Whole genome shotgun sequence of Acrocarpospora phusangensis NBRC 108782.</title>
        <authorList>
            <person name="Komaki H."/>
            <person name="Tamura T."/>
        </authorList>
    </citation>
    <scope>NUCLEOTIDE SEQUENCE</scope>
    <source>
        <strain evidence="2">NBRC 108782</strain>
    </source>
</reference>
<accession>A0A919Q729</accession>